<reference evidence="2" key="1">
    <citation type="submission" date="2023-01" db="EMBL/GenBank/DDBJ databases">
        <title>Key to firefly adult light organ development and bioluminescence: homeobox transcription factors regulate luciferase expression and transportation to peroxisome.</title>
        <authorList>
            <person name="Fu X."/>
        </authorList>
    </citation>
    <scope>NUCLEOTIDE SEQUENCE [LARGE SCALE GENOMIC DNA]</scope>
</reference>
<evidence type="ECO:0000313" key="1">
    <source>
        <dbReference type="EMBL" id="KAK4882447.1"/>
    </source>
</evidence>
<dbReference type="InterPro" id="IPR004211">
    <property type="entry name" value="Endonuclease_7"/>
</dbReference>
<dbReference type="InterPro" id="IPR044925">
    <property type="entry name" value="His-Me_finger_sf"/>
</dbReference>
<proteinExistence type="predicted"/>
<gene>
    <name evidence="1" type="ORF">RN001_005766</name>
</gene>
<evidence type="ECO:0008006" key="3">
    <source>
        <dbReference type="Google" id="ProtNLM"/>
    </source>
</evidence>
<dbReference type="InterPro" id="IPR012337">
    <property type="entry name" value="RNaseH-like_sf"/>
</dbReference>
<dbReference type="SUPFAM" id="SSF54060">
    <property type="entry name" value="His-Me finger endonucleases"/>
    <property type="match status" value="1"/>
</dbReference>
<dbReference type="Proteomes" id="UP001353858">
    <property type="component" value="Unassembled WGS sequence"/>
</dbReference>
<protein>
    <recommendedName>
        <fullName evidence="3">DNA-directed DNA polymerase</fullName>
    </recommendedName>
</protein>
<dbReference type="AlphaFoldDB" id="A0AAN7PCA3"/>
<dbReference type="Pfam" id="PF02945">
    <property type="entry name" value="Endonuclease_7"/>
    <property type="match status" value="1"/>
</dbReference>
<dbReference type="PANTHER" id="PTHR31511">
    <property type="entry name" value="PROTEIN CBG23764"/>
    <property type="match status" value="1"/>
</dbReference>
<dbReference type="SUPFAM" id="SSF53098">
    <property type="entry name" value="Ribonuclease H-like"/>
    <property type="match status" value="1"/>
</dbReference>
<organism evidence="1 2">
    <name type="scientific">Aquatica leii</name>
    <dbReference type="NCBI Taxonomy" id="1421715"/>
    <lineage>
        <taxon>Eukaryota</taxon>
        <taxon>Metazoa</taxon>
        <taxon>Ecdysozoa</taxon>
        <taxon>Arthropoda</taxon>
        <taxon>Hexapoda</taxon>
        <taxon>Insecta</taxon>
        <taxon>Pterygota</taxon>
        <taxon>Neoptera</taxon>
        <taxon>Endopterygota</taxon>
        <taxon>Coleoptera</taxon>
        <taxon>Polyphaga</taxon>
        <taxon>Elateriformia</taxon>
        <taxon>Elateroidea</taxon>
        <taxon>Lampyridae</taxon>
        <taxon>Luciolinae</taxon>
        <taxon>Aquatica</taxon>
    </lineage>
</organism>
<dbReference type="PANTHER" id="PTHR31511:SF12">
    <property type="entry name" value="RHO TERMINATION FACTOR N-TERMINAL DOMAIN-CONTAINING PROTEIN"/>
    <property type="match status" value="1"/>
</dbReference>
<keyword evidence="2" id="KW-1185">Reference proteome</keyword>
<accession>A0AAN7PCA3</accession>
<sequence length="388" mass="45331">MKLPFVVYADFEAILKPIVENVEANINTDNNSSYTVRCYEHEPYSFAYYIKCSYDDSLSKLETFRGKDAAKVIMNRLENDIIGIYKNYLSNKKVMIPLTDSEQLSHINADYCHICEKVCVMEEKVYDHDHLTGLYRGPAHSVCNINYKIPRFVPIFFHNLSNYDSHMFVKDIVLKKEEIDVIAQNKEKYISFSKKVHVDDVTNCNGKKQKLFIKLRFVDSFRFMASSLEKLGSYLQDNQCIETRKYFSEDSKFDLVRQKGVFPYSYVDAFEKLDVTKLPDSKDFYDTLNDEHVSEENYARAKLAWNIFNCETIGDYSDVYVVSDVLMLADIFENFRTICLQYYKLDPCHYFTAPGFGWDALLRMTGVKLDLLTDIDMLHFFKKVCVAV</sequence>
<dbReference type="EMBL" id="JARPUR010000002">
    <property type="protein sequence ID" value="KAK4882447.1"/>
    <property type="molecule type" value="Genomic_DNA"/>
</dbReference>
<evidence type="ECO:0000313" key="2">
    <source>
        <dbReference type="Proteomes" id="UP001353858"/>
    </source>
</evidence>
<comment type="caution">
    <text evidence="1">The sequence shown here is derived from an EMBL/GenBank/DDBJ whole genome shotgun (WGS) entry which is preliminary data.</text>
</comment>
<name>A0AAN7PCA3_9COLE</name>